<proteinExistence type="predicted"/>
<accession>A0A1C0U475</accession>
<dbReference type="PATRIC" id="fig|286156.4.peg.2301"/>
<evidence type="ECO:0000313" key="2">
    <source>
        <dbReference type="Proteomes" id="UP000093476"/>
    </source>
</evidence>
<evidence type="ECO:0000313" key="1">
    <source>
        <dbReference type="EMBL" id="OCQ52685.1"/>
    </source>
</evidence>
<reference evidence="1 2" key="1">
    <citation type="submission" date="2015-12" db="EMBL/GenBank/DDBJ databases">
        <title>Genome comparisons provide insights into the role of secondary metabolites in the pathogenic phase of the Photorhabdus life cycle.</title>
        <authorList>
            <person name="Tobias N.J."/>
            <person name="Mishra B."/>
            <person name="Gupta D.K."/>
            <person name="Thines M."/>
            <person name="Stinear T.P."/>
            <person name="Bode H.B."/>
        </authorList>
    </citation>
    <scope>NUCLEOTIDE SEQUENCE [LARGE SCALE GENOMIC DNA]</scope>
    <source>
        <strain evidence="1 2">PB68.1</strain>
    </source>
</reference>
<protein>
    <recommendedName>
        <fullName evidence="3">Type 1 fimbrial protein</fullName>
    </recommendedName>
</protein>
<dbReference type="EMBL" id="LOMY01000074">
    <property type="protein sequence ID" value="OCQ52685.1"/>
    <property type="molecule type" value="Genomic_DNA"/>
</dbReference>
<name>A0A1C0U475_9GAMM</name>
<evidence type="ECO:0008006" key="3">
    <source>
        <dbReference type="Google" id="ProtNLM"/>
    </source>
</evidence>
<comment type="caution">
    <text evidence="1">The sequence shown here is derived from an EMBL/GenBank/DDBJ whole genome shotgun (WGS) entry which is preliminary data.</text>
</comment>
<organism evidence="1 2">
    <name type="scientific">Photorhabdus australis subsp. thailandensis</name>
    <dbReference type="NCBI Taxonomy" id="2805096"/>
    <lineage>
        <taxon>Bacteria</taxon>
        <taxon>Pseudomonadati</taxon>
        <taxon>Pseudomonadota</taxon>
        <taxon>Gammaproteobacteria</taxon>
        <taxon>Enterobacterales</taxon>
        <taxon>Morganellaceae</taxon>
        <taxon>Photorhabdus</taxon>
    </lineage>
</organism>
<gene>
    <name evidence="1" type="ORF">Ppb6_02029</name>
</gene>
<sequence length="113" mass="13061">MLSYGGDFMPMFRMIIGCSFLMIPGLVSSESDVISSSGVIRFSGAIVESPCRFDWHDNWANTTCWRKGHKITQRRKLDLEHDIYFYLPHQIGVTEIKWVKRKEKVGVVTISYN</sequence>
<dbReference type="AlphaFoldDB" id="A0A1C0U475"/>
<dbReference type="Proteomes" id="UP000093476">
    <property type="component" value="Unassembled WGS sequence"/>
</dbReference>
<keyword evidence="2" id="KW-1185">Reference proteome</keyword>